<dbReference type="Proteomes" id="UP000321595">
    <property type="component" value="Chromosome"/>
</dbReference>
<dbReference type="InterPro" id="IPR013126">
    <property type="entry name" value="Hsp_70_fam"/>
</dbReference>
<comment type="similarity">
    <text evidence="1 5">Belongs to the heat shock protein 70 family.</text>
</comment>
<accession>A0A5B8XPD8</accession>
<dbReference type="Gene3D" id="3.30.420.40">
    <property type="match status" value="2"/>
</dbReference>
<protein>
    <submittedName>
        <fullName evidence="7">Hsp70 family protein</fullName>
    </submittedName>
</protein>
<dbReference type="InterPro" id="IPR018181">
    <property type="entry name" value="Heat_shock_70_CS"/>
</dbReference>
<dbReference type="SUPFAM" id="SSF100920">
    <property type="entry name" value="Heat shock protein 70kD (HSP70), peptide-binding domain"/>
    <property type="match status" value="1"/>
</dbReference>
<evidence type="ECO:0000256" key="3">
    <source>
        <dbReference type="ARBA" id="ARBA00022840"/>
    </source>
</evidence>
<evidence type="ECO:0000313" key="8">
    <source>
        <dbReference type="Proteomes" id="UP000321595"/>
    </source>
</evidence>
<evidence type="ECO:0000313" key="7">
    <source>
        <dbReference type="EMBL" id="QED25883.1"/>
    </source>
</evidence>
<evidence type="ECO:0000256" key="4">
    <source>
        <dbReference type="ARBA" id="ARBA00023186"/>
    </source>
</evidence>
<dbReference type="EMBL" id="CP042467">
    <property type="protein sequence ID" value="QED25883.1"/>
    <property type="molecule type" value="Genomic_DNA"/>
</dbReference>
<evidence type="ECO:0000256" key="5">
    <source>
        <dbReference type="RuleBase" id="RU003322"/>
    </source>
</evidence>
<name>A0A5B8XPD8_9DELT</name>
<keyword evidence="2 5" id="KW-0547">Nucleotide-binding</keyword>
<dbReference type="KEGG" id="bbae:FRD01_01105"/>
<dbReference type="Gene3D" id="3.90.640.10">
    <property type="entry name" value="Actin, Chain A, domain 4"/>
    <property type="match status" value="1"/>
</dbReference>
<reference evidence="7 8" key="1">
    <citation type="submission" date="2019-08" db="EMBL/GenBank/DDBJ databases">
        <authorList>
            <person name="Liang Q."/>
        </authorList>
    </citation>
    <scope>NUCLEOTIDE SEQUENCE [LARGE SCALE GENOMIC DNA]</scope>
    <source>
        <strain evidence="7 8">V1718</strain>
    </source>
</reference>
<dbReference type="AlphaFoldDB" id="A0A5B8XPD8"/>
<dbReference type="PANTHER" id="PTHR19375">
    <property type="entry name" value="HEAT SHOCK PROTEIN 70KDA"/>
    <property type="match status" value="1"/>
</dbReference>
<dbReference type="FunFam" id="3.90.640.10:FF:000003">
    <property type="entry name" value="Molecular chaperone DnaK"/>
    <property type="match status" value="1"/>
</dbReference>
<evidence type="ECO:0000256" key="2">
    <source>
        <dbReference type="ARBA" id="ARBA00022741"/>
    </source>
</evidence>
<proteinExistence type="inferred from homology"/>
<keyword evidence="3 5" id="KW-0067">ATP-binding</keyword>
<gene>
    <name evidence="7" type="ORF">FRD01_01105</name>
</gene>
<evidence type="ECO:0000256" key="6">
    <source>
        <dbReference type="SAM" id="MobiDB-lite"/>
    </source>
</evidence>
<dbReference type="PROSITE" id="PS00297">
    <property type="entry name" value="HSP70_1"/>
    <property type="match status" value="1"/>
</dbReference>
<dbReference type="RefSeq" id="WP_146956842.1">
    <property type="nucleotide sequence ID" value="NZ_CP042467.1"/>
</dbReference>
<dbReference type="InterPro" id="IPR043129">
    <property type="entry name" value="ATPase_NBD"/>
</dbReference>
<dbReference type="PRINTS" id="PR00301">
    <property type="entry name" value="HEATSHOCK70"/>
</dbReference>
<dbReference type="SUPFAM" id="SSF53067">
    <property type="entry name" value="Actin-like ATPase domain"/>
    <property type="match status" value="2"/>
</dbReference>
<dbReference type="GO" id="GO:0005524">
    <property type="term" value="F:ATP binding"/>
    <property type="evidence" value="ECO:0007669"/>
    <property type="project" value="UniProtKB-KW"/>
</dbReference>
<evidence type="ECO:0000256" key="1">
    <source>
        <dbReference type="ARBA" id="ARBA00007381"/>
    </source>
</evidence>
<dbReference type="GO" id="GO:0140662">
    <property type="term" value="F:ATP-dependent protein folding chaperone"/>
    <property type="evidence" value="ECO:0007669"/>
    <property type="project" value="InterPro"/>
</dbReference>
<feature type="region of interest" description="Disordered" evidence="6">
    <location>
        <begin position="413"/>
        <end position="446"/>
    </location>
</feature>
<dbReference type="PROSITE" id="PS01036">
    <property type="entry name" value="HSP70_3"/>
    <property type="match status" value="1"/>
</dbReference>
<dbReference type="InterPro" id="IPR029047">
    <property type="entry name" value="HSP70_peptide-bd_sf"/>
</dbReference>
<dbReference type="Gene3D" id="2.60.34.10">
    <property type="entry name" value="Substrate Binding Domain Of DNAk, Chain A, domain 1"/>
    <property type="match status" value="1"/>
</dbReference>
<dbReference type="OrthoDB" id="5485805at2"/>
<organism evidence="7 8">
    <name type="scientific">Microvenator marinus</name>
    <dbReference type="NCBI Taxonomy" id="2600177"/>
    <lineage>
        <taxon>Bacteria</taxon>
        <taxon>Deltaproteobacteria</taxon>
        <taxon>Bradymonadales</taxon>
        <taxon>Microvenatoraceae</taxon>
        <taxon>Microvenator</taxon>
    </lineage>
</organism>
<keyword evidence="8" id="KW-1185">Reference proteome</keyword>
<dbReference type="PROSITE" id="PS00329">
    <property type="entry name" value="HSP70_2"/>
    <property type="match status" value="1"/>
</dbReference>
<sequence length="619" mass="67646">MSDIVLGIDLGTSNSVVSVMLEGEPIVIPDEAGNRIHPSIVYFFEDGSTVIGNDARPFLMKDPAHTVYSAKRLIGRPFDSPDLRVLIGSFPFKIVSSGDGAPRLNIYGALHPPEGISARVLLHLKELAENYLGMSVSKAVITVPANFDEGQRRATKRAGELAGLEVLRLINEPTAAALAYGHGQNRREKVAIYDFGGGTFDITVLEIRQNVFQVLSTAGNSYLGGDDFDNRLVQSMLTAFEKQYGYDLSGEEVIIQRLKNVAQNIKHRLSEQDLVTARVSEMVPGTLTELELEFSLSRDAFNKRCGDIVEQSLTTCEEALQIAGMQRAEIDHLVLVGGTTRVPLVAQRVREFFNREPVAGINPDEVVSVGAAIFGASMIETEEAPEPMAPAMPVSHMDHMSDDEWIEELDEFEEDTGIHRSSPPPLRQAPPEIPSSNDWGATGQWEHRPQTPPVTPGQIHGGNAHGGDAFQRQPAYQPAPQAPAPARSPLLIDVTPHALGIATVGGVMDIIIERNGSLPLARARHFSTSRDDQTRVVLPIYSGNSRRIEENSQLGVLELVNIPPGPREDVQIEVQFEVDTNGMLNVRATDLRTGMNQMARLSILGDSNADYYDTSDLLM</sequence>
<feature type="compositionally biased region" description="Pro residues" evidence="6">
    <location>
        <begin position="422"/>
        <end position="433"/>
    </location>
</feature>
<keyword evidence="4" id="KW-0143">Chaperone</keyword>
<dbReference type="Pfam" id="PF00012">
    <property type="entry name" value="HSP70"/>
    <property type="match status" value="2"/>
</dbReference>